<organism evidence="7 8">
    <name type="scientific">Lolium multiflorum</name>
    <name type="common">Italian ryegrass</name>
    <name type="synonym">Lolium perenne subsp. multiflorum</name>
    <dbReference type="NCBI Taxonomy" id="4521"/>
    <lineage>
        <taxon>Eukaryota</taxon>
        <taxon>Viridiplantae</taxon>
        <taxon>Streptophyta</taxon>
        <taxon>Embryophyta</taxon>
        <taxon>Tracheophyta</taxon>
        <taxon>Spermatophyta</taxon>
        <taxon>Magnoliopsida</taxon>
        <taxon>Liliopsida</taxon>
        <taxon>Poales</taxon>
        <taxon>Poaceae</taxon>
        <taxon>BOP clade</taxon>
        <taxon>Pooideae</taxon>
        <taxon>Poodae</taxon>
        <taxon>Poeae</taxon>
        <taxon>Poeae Chloroplast Group 2 (Poeae type)</taxon>
        <taxon>Loliodinae</taxon>
        <taxon>Loliinae</taxon>
        <taxon>Lolium</taxon>
    </lineage>
</organism>
<dbReference type="InterPro" id="IPR018368">
    <property type="entry name" value="ClpA/B_CS1"/>
</dbReference>
<dbReference type="InterPro" id="IPR027417">
    <property type="entry name" value="P-loop_NTPase"/>
</dbReference>
<feature type="domain" description="AAA+ ATPase" evidence="5">
    <location>
        <begin position="221"/>
        <end position="363"/>
    </location>
</feature>
<dbReference type="InterPro" id="IPR050130">
    <property type="entry name" value="ClpA_ClpB"/>
</dbReference>
<dbReference type="GO" id="GO:0005524">
    <property type="term" value="F:ATP binding"/>
    <property type="evidence" value="ECO:0007669"/>
    <property type="project" value="UniProtKB-KW"/>
</dbReference>
<evidence type="ECO:0000256" key="3">
    <source>
        <dbReference type="ARBA" id="ARBA00023186"/>
    </source>
</evidence>
<reference evidence="7" key="1">
    <citation type="submission" date="2023-07" db="EMBL/GenBank/DDBJ databases">
        <title>A chromosome-level genome assembly of Lolium multiflorum.</title>
        <authorList>
            <person name="Chen Y."/>
            <person name="Copetti D."/>
            <person name="Kolliker R."/>
            <person name="Studer B."/>
        </authorList>
    </citation>
    <scope>NUCLEOTIDE SEQUENCE</scope>
    <source>
        <strain evidence="7">02402/16</strain>
        <tissue evidence="7">Leaf</tissue>
    </source>
</reference>
<evidence type="ECO:0000259" key="5">
    <source>
        <dbReference type="SMART" id="SM00382"/>
    </source>
</evidence>
<evidence type="ECO:0000256" key="2">
    <source>
        <dbReference type="ARBA" id="ARBA00022840"/>
    </source>
</evidence>
<sequence>MFEERMKSVIEQAEAVDGKVILFIDEMHMLIGAGDWQGRHDAANMLKPALARGRIRCVGATTVDEYRKHVEKDPALERRFHKVRVDEPNEQATIGILRGLKKGFQDHHGKEIQDAAIVAAAELAGRYVTGRQFPDKAIDLIDEACTATKVGQTFVTPDHVAQVVSRWTGIPLTALDLDETEKLIHLADKLHKRVVGQNEAVNSVVRAVLRSRTGLDPPGQPIGSFLFLGSTGVGKTELAKALAEQLFDDEKMLLRFDMSEYVHSGTVLRLIGAPPSYNGYQDGGQLTNKVRSRPYSVILFDEVEKADPSVLNVLLQILDDGVVTDGKGQKVDFKNTVIIMTSNIGAEHLIAGIRGESTMKDARDLLMEKVNNYFKPELLNRLSQIVTFDPLSHDQLMEVVKIQMKTAIDRVAKKGITLSASDSALEIILSESYNPMYGARPIRRWVQNNVMTVISEMLIKKEATKGSTISIDASDDKKRLKYDVLKKEVVDPPDEVPSASDANDDGDDSTVESPMPKYSMVAALSSAAAVASAATATTQGRITAADDHDEDYDYWSTLPDDILLTIMAALDVLNLRPCGAVCKSWSRVYKALRLPSLEQAPCLLYAGEQYGPNNLALYCPISDATFRVPFPGPPHYKRGFTFSCPRGWVFTTDAVGNPYLLNPITGVQATLPPVNTIYERDNYYDEHGRHKHVWDTDPEEDSLPCFSWARHSLFFRVAMSVAADVTQCTVLIVHMPFGRLSFTRPGDNEWTLLSERTFSVCDILYNESDGLFYILYGRGSICTLDLSGPSPTTKTIMRRVLDEPKCREMYLALGVSGELLQVWRNWEHVDFPRKYRDVYKEIMNGACKDRIDFLGRDDNNKNKLSDLETNEEEDELHEAIRTDEETDFSQWLREGIDLPHRLTDEVTTNEILVFKVDKERKKLVELKDIGDHALFIGRNSAVCLPIKDYRVFEPNCIYLTDDCINFDPMLRKDLGIWNIKKRSMQKLGDVWPNLHPWLHLPAPIWIMPRF</sequence>
<name>A0AAD8W5J8_LOLMU</name>
<dbReference type="InterPro" id="IPR019489">
    <property type="entry name" value="Clp_ATPase_C"/>
</dbReference>
<dbReference type="InterPro" id="IPR003959">
    <property type="entry name" value="ATPase_AAA_core"/>
</dbReference>
<dbReference type="EMBL" id="JAUUTY010000004">
    <property type="protein sequence ID" value="KAK1641899.1"/>
    <property type="molecule type" value="Genomic_DNA"/>
</dbReference>
<proteinExistence type="predicted"/>
<dbReference type="PANTHER" id="PTHR11638">
    <property type="entry name" value="ATP-DEPENDENT CLP PROTEASE"/>
    <property type="match status" value="1"/>
</dbReference>
<dbReference type="Gene3D" id="3.40.50.300">
    <property type="entry name" value="P-loop containing nucleotide triphosphate hydrolases"/>
    <property type="match status" value="3"/>
</dbReference>
<keyword evidence="1" id="KW-0547">Nucleotide-binding</keyword>
<dbReference type="InterPro" id="IPR005174">
    <property type="entry name" value="KIB1-4_b-propeller"/>
</dbReference>
<dbReference type="Pfam" id="PF12937">
    <property type="entry name" value="F-box-like"/>
    <property type="match status" value="1"/>
</dbReference>
<dbReference type="PANTHER" id="PTHR11638:SF154">
    <property type="entry name" value="AAA+ ATPASE DOMAIN-CONTAINING PROTEIN"/>
    <property type="match status" value="1"/>
</dbReference>
<dbReference type="SMART" id="SM01086">
    <property type="entry name" value="ClpB_D2-small"/>
    <property type="match status" value="1"/>
</dbReference>
<evidence type="ECO:0000256" key="4">
    <source>
        <dbReference type="SAM" id="MobiDB-lite"/>
    </source>
</evidence>
<dbReference type="InterPro" id="IPR003593">
    <property type="entry name" value="AAA+_ATPase"/>
</dbReference>
<keyword evidence="3" id="KW-0143">Chaperone</keyword>
<keyword evidence="8" id="KW-1185">Reference proteome</keyword>
<accession>A0AAD8W5J8</accession>
<dbReference type="InterPro" id="IPR001270">
    <property type="entry name" value="ClpA/B"/>
</dbReference>
<dbReference type="Pfam" id="PF17871">
    <property type="entry name" value="AAA_lid_9"/>
    <property type="match status" value="1"/>
</dbReference>
<dbReference type="GO" id="GO:0016887">
    <property type="term" value="F:ATP hydrolysis activity"/>
    <property type="evidence" value="ECO:0007669"/>
    <property type="project" value="InterPro"/>
</dbReference>
<dbReference type="InterPro" id="IPR001810">
    <property type="entry name" value="F-box_dom"/>
</dbReference>
<dbReference type="AlphaFoldDB" id="A0AAD8W5J8"/>
<comment type="caution">
    <text evidence="7">The sequence shown here is derived from an EMBL/GenBank/DDBJ whole genome shotgun (WGS) entry which is preliminary data.</text>
</comment>
<dbReference type="Pfam" id="PF03478">
    <property type="entry name" value="Beta-prop_KIB1-4"/>
    <property type="match status" value="1"/>
</dbReference>
<dbReference type="GO" id="GO:0034605">
    <property type="term" value="P:cellular response to heat"/>
    <property type="evidence" value="ECO:0007669"/>
    <property type="project" value="TreeGrafter"/>
</dbReference>
<gene>
    <name evidence="7" type="ORF">QYE76_059704</name>
</gene>
<dbReference type="SUPFAM" id="SSF52540">
    <property type="entry name" value="P-loop containing nucleoside triphosphate hydrolases"/>
    <property type="match status" value="2"/>
</dbReference>
<evidence type="ECO:0000313" key="8">
    <source>
        <dbReference type="Proteomes" id="UP001231189"/>
    </source>
</evidence>
<dbReference type="InterPro" id="IPR036047">
    <property type="entry name" value="F-box-like_dom_sf"/>
</dbReference>
<feature type="domain" description="Clp ATPase C-terminal" evidence="6">
    <location>
        <begin position="391"/>
        <end position="480"/>
    </location>
</feature>
<dbReference type="Proteomes" id="UP001231189">
    <property type="component" value="Unassembled WGS sequence"/>
</dbReference>
<dbReference type="FunFam" id="3.40.50.300:FF:000025">
    <property type="entry name" value="ATP-dependent Clp protease subunit"/>
    <property type="match status" value="1"/>
</dbReference>
<evidence type="ECO:0000313" key="7">
    <source>
        <dbReference type="EMBL" id="KAK1641899.1"/>
    </source>
</evidence>
<dbReference type="SMART" id="SM00382">
    <property type="entry name" value="AAA"/>
    <property type="match status" value="1"/>
</dbReference>
<dbReference type="Pfam" id="PF10431">
    <property type="entry name" value="ClpB_D2-small"/>
    <property type="match status" value="1"/>
</dbReference>
<evidence type="ECO:0000256" key="1">
    <source>
        <dbReference type="ARBA" id="ARBA00022741"/>
    </source>
</evidence>
<feature type="region of interest" description="Disordered" evidence="4">
    <location>
        <begin position="491"/>
        <end position="513"/>
    </location>
</feature>
<dbReference type="GO" id="GO:0005737">
    <property type="term" value="C:cytoplasm"/>
    <property type="evidence" value="ECO:0007669"/>
    <property type="project" value="TreeGrafter"/>
</dbReference>
<dbReference type="Gene3D" id="1.20.1280.50">
    <property type="match status" value="1"/>
</dbReference>
<dbReference type="InterPro" id="IPR041546">
    <property type="entry name" value="ClpA/ClpB_AAA_lid"/>
</dbReference>
<protein>
    <submittedName>
        <fullName evidence="7">Uncharacterized protein</fullName>
    </submittedName>
</protein>
<dbReference type="CDD" id="cd19499">
    <property type="entry name" value="RecA-like_ClpB_Hsp104-like"/>
    <property type="match status" value="1"/>
</dbReference>
<dbReference type="SUPFAM" id="SSF81383">
    <property type="entry name" value="F-box domain"/>
    <property type="match status" value="1"/>
</dbReference>
<evidence type="ECO:0000259" key="6">
    <source>
        <dbReference type="SMART" id="SM01086"/>
    </source>
</evidence>
<keyword evidence="2" id="KW-0067">ATP-binding</keyword>
<dbReference type="Gene3D" id="1.10.8.60">
    <property type="match status" value="1"/>
</dbReference>
<dbReference type="PRINTS" id="PR00300">
    <property type="entry name" value="CLPPROTEASEA"/>
</dbReference>
<dbReference type="PROSITE" id="PS00870">
    <property type="entry name" value="CLPAB_1"/>
    <property type="match status" value="1"/>
</dbReference>
<dbReference type="Pfam" id="PF07724">
    <property type="entry name" value="AAA_2"/>
    <property type="match status" value="1"/>
</dbReference>